<comment type="caution">
    <text evidence="2">The sequence shown here is derived from an EMBL/GenBank/DDBJ whole genome shotgun (WGS) entry which is preliminary data.</text>
</comment>
<evidence type="ECO:0000313" key="2">
    <source>
        <dbReference type="EMBL" id="PKK66994.1"/>
    </source>
</evidence>
<sequence>MFLYIVNGQSQDIIIISVFSASFYWFISSDKIFSRKTITAIIITVCKNNSRNNTLIHHYDPSDSSDI</sequence>
<gene>
    <name evidence="2" type="ORF">RhiirC2_752522</name>
</gene>
<keyword evidence="1" id="KW-1133">Transmembrane helix</keyword>
<feature type="transmembrane region" description="Helical" evidence="1">
    <location>
        <begin position="6"/>
        <end position="27"/>
    </location>
</feature>
<reference evidence="2 3" key="2">
    <citation type="submission" date="2017-10" db="EMBL/GenBank/DDBJ databases">
        <title>Extensive intraspecific genome diversity in a model arbuscular mycorrhizal fungus.</title>
        <authorList>
            <person name="Chen E.C.H."/>
            <person name="Morin E."/>
            <person name="Baudet D."/>
            <person name="Noel J."/>
            <person name="Ndikumana S."/>
            <person name="Charron P."/>
            <person name="St-Onge C."/>
            <person name="Giorgi J."/>
            <person name="Grigoriev I.V."/>
            <person name="Roux C."/>
            <person name="Martin F.M."/>
            <person name="Corradi N."/>
        </authorList>
    </citation>
    <scope>NUCLEOTIDE SEQUENCE [LARGE SCALE GENOMIC DNA]</scope>
    <source>
        <strain evidence="2 3">C2</strain>
    </source>
</reference>
<evidence type="ECO:0000313" key="3">
    <source>
        <dbReference type="Proteomes" id="UP000233469"/>
    </source>
</evidence>
<feature type="non-terminal residue" evidence="2">
    <location>
        <position position="1"/>
    </location>
</feature>
<evidence type="ECO:0000256" key="1">
    <source>
        <dbReference type="SAM" id="Phobius"/>
    </source>
</evidence>
<accession>A0A2N1MZE7</accession>
<proteinExistence type="predicted"/>
<reference evidence="2 3" key="1">
    <citation type="submission" date="2016-04" db="EMBL/GenBank/DDBJ databases">
        <title>Genome analyses suggest a sexual origin of heterokaryosis in a supposedly ancient asexual fungus.</title>
        <authorList>
            <person name="Ropars J."/>
            <person name="Sedzielewska K."/>
            <person name="Noel J."/>
            <person name="Charron P."/>
            <person name="Farinelli L."/>
            <person name="Marton T."/>
            <person name="Kruger M."/>
            <person name="Pelin A."/>
            <person name="Brachmann A."/>
            <person name="Corradi N."/>
        </authorList>
    </citation>
    <scope>NUCLEOTIDE SEQUENCE [LARGE SCALE GENOMIC DNA]</scope>
    <source>
        <strain evidence="2 3">C2</strain>
    </source>
</reference>
<dbReference type="EMBL" id="LLXL01001018">
    <property type="protein sequence ID" value="PKK66994.1"/>
    <property type="molecule type" value="Genomic_DNA"/>
</dbReference>
<organism evidence="2 3">
    <name type="scientific">Rhizophagus irregularis</name>
    <dbReference type="NCBI Taxonomy" id="588596"/>
    <lineage>
        <taxon>Eukaryota</taxon>
        <taxon>Fungi</taxon>
        <taxon>Fungi incertae sedis</taxon>
        <taxon>Mucoromycota</taxon>
        <taxon>Glomeromycotina</taxon>
        <taxon>Glomeromycetes</taxon>
        <taxon>Glomerales</taxon>
        <taxon>Glomeraceae</taxon>
        <taxon>Rhizophagus</taxon>
    </lineage>
</organism>
<name>A0A2N1MZE7_9GLOM</name>
<keyword evidence="1" id="KW-0812">Transmembrane</keyword>
<dbReference type="Proteomes" id="UP000233469">
    <property type="component" value="Unassembled WGS sequence"/>
</dbReference>
<keyword evidence="1" id="KW-0472">Membrane</keyword>
<protein>
    <submittedName>
        <fullName evidence="2">Uncharacterized protein</fullName>
    </submittedName>
</protein>
<dbReference type="AlphaFoldDB" id="A0A2N1MZE7"/>